<dbReference type="PANTHER" id="PTHR24346">
    <property type="entry name" value="MAP/MICROTUBULE AFFINITY-REGULATING KINASE"/>
    <property type="match status" value="1"/>
</dbReference>
<sequence>MGYLSKDDSLRRQYKIKRNIGRGAFGHVKLARHRLTDILVAIKTTENLQERLRIIRAEMAALKFLKHPYILEIFQIITTPDYTHIITEYAPGGSLAKVIRKGGRLQEKEAQRLFGQLVSAIRYCHDNDIIHRDLKPQNILLDREGNIKVADFGLAKRSKPGTVLQGRCGTSTFNAPELLLGEVYDGKKADVWSLGVVLYCMTTGHHPFKGSNSKDTTGDIIRGSYEVPSSVSGQLENLLHQMLTVAPEKRPTIEDIEQHPWVMRCDVNIPDDSYPDPDVINLMANHGFSANAIRESIHNETYDELMGTYLIIKRNLYKDLELHYNTSGKPAVSEATPSTSPAPRLTRGSNLKSLEEALSRYFSGGPVTTVSVFSRDIAPDVGRLESRALRSTPAACLSNLGWACSSPPAASWW</sequence>
<dbReference type="Pfam" id="PF00069">
    <property type="entry name" value="Pkinase"/>
    <property type="match status" value="1"/>
</dbReference>
<comment type="similarity">
    <text evidence="10">Belongs to the protein kinase superfamily.</text>
</comment>
<evidence type="ECO:0000256" key="4">
    <source>
        <dbReference type="ARBA" id="ARBA00022741"/>
    </source>
</evidence>
<evidence type="ECO:0000313" key="14">
    <source>
        <dbReference type="RefSeq" id="XP_040608737.1"/>
    </source>
</evidence>
<dbReference type="InterPro" id="IPR008271">
    <property type="entry name" value="Ser/Thr_kinase_AS"/>
</dbReference>
<organism evidence="13 14">
    <name type="scientific">Mesocricetus auratus</name>
    <name type="common">Golden hamster</name>
    <dbReference type="NCBI Taxonomy" id="10036"/>
    <lineage>
        <taxon>Eukaryota</taxon>
        <taxon>Metazoa</taxon>
        <taxon>Chordata</taxon>
        <taxon>Craniata</taxon>
        <taxon>Vertebrata</taxon>
        <taxon>Euteleostomi</taxon>
        <taxon>Mammalia</taxon>
        <taxon>Eutheria</taxon>
        <taxon>Euarchontoglires</taxon>
        <taxon>Glires</taxon>
        <taxon>Rodentia</taxon>
        <taxon>Myomorpha</taxon>
        <taxon>Muroidea</taxon>
        <taxon>Cricetidae</taxon>
        <taxon>Cricetinae</taxon>
        <taxon>Mesocricetus</taxon>
    </lineage>
</organism>
<comment type="catalytic activity">
    <reaction evidence="7">
        <text>L-threonyl-[protein] + ATP = O-phospho-L-threonyl-[protein] + ADP + H(+)</text>
        <dbReference type="Rhea" id="RHEA:46608"/>
        <dbReference type="Rhea" id="RHEA-COMP:11060"/>
        <dbReference type="Rhea" id="RHEA-COMP:11605"/>
        <dbReference type="ChEBI" id="CHEBI:15378"/>
        <dbReference type="ChEBI" id="CHEBI:30013"/>
        <dbReference type="ChEBI" id="CHEBI:30616"/>
        <dbReference type="ChEBI" id="CHEBI:61977"/>
        <dbReference type="ChEBI" id="CHEBI:456216"/>
        <dbReference type="EC" id="2.7.11.1"/>
    </reaction>
</comment>
<proteinExistence type="inferred from homology"/>
<evidence type="ECO:0000256" key="3">
    <source>
        <dbReference type="ARBA" id="ARBA00022679"/>
    </source>
</evidence>
<evidence type="ECO:0000256" key="7">
    <source>
        <dbReference type="ARBA" id="ARBA00047899"/>
    </source>
</evidence>
<keyword evidence="6 9" id="KW-0067">ATP-binding</keyword>
<evidence type="ECO:0000256" key="2">
    <source>
        <dbReference type="ARBA" id="ARBA00022527"/>
    </source>
</evidence>
<keyword evidence="4 9" id="KW-0547">Nucleotide-binding</keyword>
<dbReference type="CDD" id="cd14003">
    <property type="entry name" value="STKc_AMPK-like"/>
    <property type="match status" value="1"/>
</dbReference>
<dbReference type="EC" id="2.7.11.1" evidence="1"/>
<dbReference type="PROSITE" id="PS00108">
    <property type="entry name" value="PROTEIN_KINASE_ST"/>
    <property type="match status" value="1"/>
</dbReference>
<gene>
    <name evidence="14" type="primary">LOC121142674</name>
</gene>
<dbReference type="GO" id="GO:0016301">
    <property type="term" value="F:kinase activity"/>
    <property type="evidence" value="ECO:0007669"/>
    <property type="project" value="UniProtKB-KW"/>
</dbReference>
<evidence type="ECO:0000256" key="11">
    <source>
        <dbReference type="SAM" id="MobiDB-lite"/>
    </source>
</evidence>
<keyword evidence="3" id="KW-0808">Transferase</keyword>
<evidence type="ECO:0000256" key="9">
    <source>
        <dbReference type="PROSITE-ProRule" id="PRU10141"/>
    </source>
</evidence>
<evidence type="ECO:0000256" key="6">
    <source>
        <dbReference type="ARBA" id="ARBA00022840"/>
    </source>
</evidence>
<accession>A0ABM2Y1H8</accession>
<protein>
    <recommendedName>
        <fullName evidence="1">non-specific serine/threonine protein kinase</fullName>
        <ecNumber evidence="1">2.7.11.1</ecNumber>
    </recommendedName>
</protein>
<dbReference type="InterPro" id="IPR000719">
    <property type="entry name" value="Prot_kinase_dom"/>
</dbReference>
<dbReference type="Proteomes" id="UP000886700">
    <property type="component" value="Unplaced"/>
</dbReference>
<dbReference type="InterPro" id="IPR017441">
    <property type="entry name" value="Protein_kinase_ATP_BS"/>
</dbReference>
<feature type="region of interest" description="Disordered" evidence="11">
    <location>
        <begin position="328"/>
        <end position="347"/>
    </location>
</feature>
<dbReference type="SMART" id="SM00220">
    <property type="entry name" value="S_TKc"/>
    <property type="match status" value="1"/>
</dbReference>
<dbReference type="Gene3D" id="1.10.510.10">
    <property type="entry name" value="Transferase(Phosphotransferase) domain 1"/>
    <property type="match status" value="1"/>
</dbReference>
<evidence type="ECO:0000256" key="8">
    <source>
        <dbReference type="ARBA" id="ARBA00048679"/>
    </source>
</evidence>
<dbReference type="PANTHER" id="PTHR24346:SF56">
    <property type="entry name" value="SERINE_THREONINE-PROTEIN KINASE MARK2"/>
    <property type="match status" value="1"/>
</dbReference>
<evidence type="ECO:0000313" key="13">
    <source>
        <dbReference type="Proteomes" id="UP000886700"/>
    </source>
</evidence>
<dbReference type="RefSeq" id="XP_040608737.1">
    <property type="nucleotide sequence ID" value="XM_040752803.1"/>
</dbReference>
<evidence type="ECO:0000256" key="10">
    <source>
        <dbReference type="RuleBase" id="RU000304"/>
    </source>
</evidence>
<reference evidence="14" key="1">
    <citation type="submission" date="2025-08" db="UniProtKB">
        <authorList>
            <consortium name="RefSeq"/>
        </authorList>
    </citation>
    <scope>IDENTIFICATION</scope>
    <source>
        <tissue evidence="14">Liver</tissue>
    </source>
</reference>
<dbReference type="PROSITE" id="PS50011">
    <property type="entry name" value="PROTEIN_KINASE_DOM"/>
    <property type="match status" value="1"/>
</dbReference>
<name>A0ABM2Y1H8_MESAU</name>
<dbReference type="PROSITE" id="PS00107">
    <property type="entry name" value="PROTEIN_KINASE_ATP"/>
    <property type="match status" value="1"/>
</dbReference>
<keyword evidence="13" id="KW-1185">Reference proteome</keyword>
<feature type="compositionally biased region" description="Polar residues" evidence="11">
    <location>
        <begin position="335"/>
        <end position="347"/>
    </location>
</feature>
<feature type="domain" description="Protein kinase" evidence="12">
    <location>
        <begin position="14"/>
        <end position="262"/>
    </location>
</feature>
<evidence type="ECO:0000256" key="1">
    <source>
        <dbReference type="ARBA" id="ARBA00012513"/>
    </source>
</evidence>
<dbReference type="GeneID" id="121142674"/>
<keyword evidence="2 10" id="KW-0723">Serine/threonine-protein kinase</keyword>
<feature type="binding site" evidence="9">
    <location>
        <position position="43"/>
    </location>
    <ligand>
        <name>ATP</name>
        <dbReference type="ChEBI" id="CHEBI:30616"/>
    </ligand>
</feature>
<comment type="catalytic activity">
    <reaction evidence="8">
        <text>L-seryl-[protein] + ATP = O-phospho-L-seryl-[protein] + ADP + H(+)</text>
        <dbReference type="Rhea" id="RHEA:17989"/>
        <dbReference type="Rhea" id="RHEA-COMP:9863"/>
        <dbReference type="Rhea" id="RHEA-COMP:11604"/>
        <dbReference type="ChEBI" id="CHEBI:15378"/>
        <dbReference type="ChEBI" id="CHEBI:29999"/>
        <dbReference type="ChEBI" id="CHEBI:30616"/>
        <dbReference type="ChEBI" id="CHEBI:83421"/>
        <dbReference type="ChEBI" id="CHEBI:456216"/>
        <dbReference type="EC" id="2.7.11.1"/>
    </reaction>
</comment>
<evidence type="ECO:0000259" key="12">
    <source>
        <dbReference type="PROSITE" id="PS50011"/>
    </source>
</evidence>
<keyword evidence="5 14" id="KW-0418">Kinase</keyword>
<dbReference type="InterPro" id="IPR011009">
    <property type="entry name" value="Kinase-like_dom_sf"/>
</dbReference>
<evidence type="ECO:0000256" key="5">
    <source>
        <dbReference type="ARBA" id="ARBA00022777"/>
    </source>
</evidence>
<dbReference type="SUPFAM" id="SSF56112">
    <property type="entry name" value="Protein kinase-like (PK-like)"/>
    <property type="match status" value="1"/>
</dbReference>